<accession>A0A3S0AFL8</accession>
<comment type="caution">
    <text evidence="1">The sequence shown here is derived from an EMBL/GenBank/DDBJ whole genome shotgun (WGS) entry which is preliminary data.</text>
</comment>
<dbReference type="RefSeq" id="WP_126139191.1">
    <property type="nucleotide sequence ID" value="NZ_RXHU01000002.1"/>
</dbReference>
<gene>
    <name evidence="1" type="ORF">EJQ19_00175</name>
</gene>
<dbReference type="Proteomes" id="UP000276128">
    <property type="component" value="Unassembled WGS sequence"/>
</dbReference>
<evidence type="ECO:0000313" key="2">
    <source>
        <dbReference type="Proteomes" id="UP000276128"/>
    </source>
</evidence>
<protein>
    <submittedName>
        <fullName evidence="1">Uncharacterized protein</fullName>
    </submittedName>
</protein>
<evidence type="ECO:0000313" key="1">
    <source>
        <dbReference type="EMBL" id="RTE11761.1"/>
    </source>
</evidence>
<reference evidence="1 2" key="1">
    <citation type="submission" date="2018-12" db="EMBL/GenBank/DDBJ databases">
        <title>Bacillus ochoae sp. nov., Paenibacillus whitsoniae sp. nov., Paenibacillus spiritus sp. nov. Isolated from the Mars Exploration Rover during spacecraft assembly.</title>
        <authorList>
            <person name="Seuylemezian A."/>
            <person name="Vaishampayan P."/>
        </authorList>
    </citation>
    <scope>NUCLEOTIDE SEQUENCE [LARGE SCALE GENOMIC DNA]</scope>
    <source>
        <strain evidence="1 2">MER 54</strain>
    </source>
</reference>
<keyword evidence="2" id="KW-1185">Reference proteome</keyword>
<proteinExistence type="predicted"/>
<dbReference type="AlphaFoldDB" id="A0A3S0AFL8"/>
<dbReference type="EMBL" id="RXHU01000002">
    <property type="protein sequence ID" value="RTE11761.1"/>
    <property type="molecule type" value="Genomic_DNA"/>
</dbReference>
<name>A0A3S0AFL8_9BACL</name>
<sequence>MPVVHRLALAVAHLYATHQMNWKFSRSFLRFRPNLGAQLEFFQSIWLYRGNLLQMAEMNWSFSSSLSMEAIFRGNKL</sequence>
<organism evidence="1 2">
    <name type="scientific">Paenibacillus whitsoniae</name>
    <dbReference type="NCBI Taxonomy" id="2496558"/>
    <lineage>
        <taxon>Bacteria</taxon>
        <taxon>Bacillati</taxon>
        <taxon>Bacillota</taxon>
        <taxon>Bacilli</taxon>
        <taxon>Bacillales</taxon>
        <taxon>Paenibacillaceae</taxon>
        <taxon>Paenibacillus</taxon>
    </lineage>
</organism>